<dbReference type="InterPro" id="IPR017441">
    <property type="entry name" value="Protein_kinase_ATP_BS"/>
</dbReference>
<dbReference type="PROSITE" id="PS50011">
    <property type="entry name" value="PROTEIN_KINASE_DOM"/>
    <property type="match status" value="1"/>
</dbReference>
<evidence type="ECO:0000256" key="3">
    <source>
        <dbReference type="ARBA" id="ARBA00022803"/>
    </source>
</evidence>
<dbReference type="InterPro" id="IPR019734">
    <property type="entry name" value="TPR_rpt"/>
</dbReference>
<organism evidence="9 10">
    <name type="scientific">Rhodohalobacter sulfatireducens</name>
    <dbReference type="NCBI Taxonomy" id="2911366"/>
    <lineage>
        <taxon>Bacteria</taxon>
        <taxon>Pseudomonadati</taxon>
        <taxon>Balneolota</taxon>
        <taxon>Balneolia</taxon>
        <taxon>Balneolales</taxon>
        <taxon>Balneolaceae</taxon>
        <taxon>Rhodohalobacter</taxon>
    </lineage>
</organism>
<feature type="transmembrane region" description="Helical" evidence="7">
    <location>
        <begin position="355"/>
        <end position="374"/>
    </location>
</feature>
<dbReference type="CDD" id="cd14014">
    <property type="entry name" value="STKc_PknB_like"/>
    <property type="match status" value="1"/>
</dbReference>
<dbReference type="PROSITE" id="PS00108">
    <property type="entry name" value="PROTEIN_KINASE_ST"/>
    <property type="match status" value="1"/>
</dbReference>
<keyword evidence="7" id="KW-1133">Transmembrane helix</keyword>
<reference evidence="9" key="2">
    <citation type="submission" date="2024-05" db="EMBL/GenBank/DDBJ databases">
        <title>Rhodohalobacter halophilus gen. nov., sp. nov., a moderately halophilic member of the family Balneolaceae.</title>
        <authorList>
            <person name="Xia J."/>
        </authorList>
    </citation>
    <scope>NUCLEOTIDE SEQUENCE</scope>
    <source>
        <strain evidence="9">WB101</strain>
    </source>
</reference>
<dbReference type="EMBL" id="JAKLWS010000019">
    <property type="protein sequence ID" value="MCG2589676.1"/>
    <property type="molecule type" value="Genomic_DNA"/>
</dbReference>
<feature type="repeat" description="TPR" evidence="5">
    <location>
        <begin position="441"/>
        <end position="474"/>
    </location>
</feature>
<feature type="repeat" description="TPR" evidence="5">
    <location>
        <begin position="568"/>
        <end position="601"/>
    </location>
</feature>
<dbReference type="PROSITE" id="PS50005">
    <property type="entry name" value="TPR"/>
    <property type="match status" value="3"/>
</dbReference>
<dbReference type="GO" id="GO:0016301">
    <property type="term" value="F:kinase activity"/>
    <property type="evidence" value="ECO:0007669"/>
    <property type="project" value="UniProtKB-KW"/>
</dbReference>
<accession>A0ABS9KFN4</accession>
<dbReference type="SUPFAM" id="SSF48452">
    <property type="entry name" value="TPR-like"/>
    <property type="match status" value="3"/>
</dbReference>
<dbReference type="Pfam" id="PF00069">
    <property type="entry name" value="Pkinase"/>
    <property type="match status" value="1"/>
</dbReference>
<keyword evidence="2 6" id="KW-0547">Nucleotide-binding</keyword>
<dbReference type="InterPro" id="IPR008271">
    <property type="entry name" value="Ser/Thr_kinase_AS"/>
</dbReference>
<dbReference type="PROSITE" id="PS50293">
    <property type="entry name" value="TPR_REGION"/>
    <property type="match status" value="1"/>
</dbReference>
<dbReference type="Gene3D" id="1.10.510.10">
    <property type="entry name" value="Transferase(Phosphotransferase) domain 1"/>
    <property type="match status" value="1"/>
</dbReference>
<dbReference type="InterPro" id="IPR011990">
    <property type="entry name" value="TPR-like_helical_dom_sf"/>
</dbReference>
<comment type="caution">
    <text evidence="9">The sequence shown here is derived from an EMBL/GenBank/DDBJ whole genome shotgun (WGS) entry which is preliminary data.</text>
</comment>
<evidence type="ECO:0000259" key="8">
    <source>
        <dbReference type="PROSITE" id="PS50011"/>
    </source>
</evidence>
<keyword evidence="3 5" id="KW-0802">TPR repeat</keyword>
<evidence type="ECO:0000256" key="7">
    <source>
        <dbReference type="SAM" id="Phobius"/>
    </source>
</evidence>
<evidence type="ECO:0000256" key="4">
    <source>
        <dbReference type="ARBA" id="ARBA00022840"/>
    </source>
</evidence>
<feature type="binding site" evidence="6">
    <location>
        <position position="111"/>
    </location>
    <ligand>
        <name>ATP</name>
        <dbReference type="ChEBI" id="CHEBI:30616"/>
    </ligand>
</feature>
<evidence type="ECO:0000256" key="6">
    <source>
        <dbReference type="PROSITE-ProRule" id="PRU10141"/>
    </source>
</evidence>
<keyword evidence="9" id="KW-0418">Kinase</keyword>
<reference evidence="9" key="1">
    <citation type="submission" date="2022-01" db="EMBL/GenBank/DDBJ databases">
        <authorList>
            <person name="Wang Y."/>
        </authorList>
    </citation>
    <scope>NUCLEOTIDE SEQUENCE</scope>
    <source>
        <strain evidence="9">WB101</strain>
    </source>
</reference>
<protein>
    <submittedName>
        <fullName evidence="9">Serine/threonine-protein kinase</fullName>
    </submittedName>
</protein>
<dbReference type="Pfam" id="PF13374">
    <property type="entry name" value="TPR_10"/>
    <property type="match status" value="3"/>
</dbReference>
<feature type="repeat" description="TPR" evidence="5">
    <location>
        <begin position="736"/>
        <end position="769"/>
    </location>
</feature>
<evidence type="ECO:0000313" key="9">
    <source>
        <dbReference type="EMBL" id="MCG2589676.1"/>
    </source>
</evidence>
<sequence>MNPDQWHRVQSLFKELVDLDQDTRIERLESVKTEDPLLFEELMSLLAADSDDTSLIDGFAIDQLDISQLIDHEGEQIGPFLIAKTIGSGGMGSVYLAHRVEGGFDQTVALKLIKIGMGSEQAIRRFESERKILARLQHPHIARLVDGGMTGKDHPWFAMEYVEGENLLTYCDRLNLSIEKRLELFLDVTEAVQYAHKNLVVHRDLKPGNIMVTGDDSKPLVKLLDFGISQIMDESEADQAGIKAMTRAYASPEQLNGESTSTATDIYSLGVILHQLISGSHPKEEFRSRNSHPKPFDKELAAICEKAMQNDSSGRFQNASDFGEEIDAWLKNRPVSSYSVKPMYRFNKWMKRNRAASLIGIFAFIALAAVVLLYTNELQKETERAQQEAETSEQIAGFLQGLFELTDPALSRGDTLTAFTMLDRGAEQIEEDLQNDPEILARMYDVLAEAYLNLWNTEKAEEIYKKSLAIKQDIYENDHNEIANSFHNIGHIYVQDGHFEQGDSLLTAALQIRRSTLDPNDPAIGLTLQRLGFLKLRTGQIDQAEELYTEALRIFETGTDNQSVMEAASLVNSLGMIHENRGEYEKAVSNYREAVETLRAIEGDDHPRVINYLSNLGYSLNLLGKSEEAEPYIAEAIEVAKQVRGERHPHTALAMNEYANFYFSQGEYENAEIMFREILDIYIETFGEEHPAIPVIYNNLGNTRNNLGDFEAALEYHQYALDRRIELYGDIHSETAQSFANLATTFSDMERYEEALEYYNKALDIEVQVYGELHPETAYSYEAIGNVYKYMGQMNEAEQNYLKGYEILLEVLGEEHIETENARERLVELYEETGQDEKRDAFLGN</sequence>
<proteinExistence type="predicted"/>
<keyword evidence="7" id="KW-0472">Membrane</keyword>
<keyword evidence="9" id="KW-0808">Transferase</keyword>
<dbReference type="PANTHER" id="PTHR45641:SF19">
    <property type="entry name" value="NEPHROCYSTIN-3"/>
    <property type="match status" value="1"/>
</dbReference>
<keyword evidence="4 6" id="KW-0067">ATP-binding</keyword>
<dbReference type="PANTHER" id="PTHR45641">
    <property type="entry name" value="TETRATRICOPEPTIDE REPEAT PROTEIN (AFU_ORTHOLOGUE AFUA_6G03870)"/>
    <property type="match status" value="1"/>
</dbReference>
<dbReference type="SMART" id="SM00028">
    <property type="entry name" value="TPR"/>
    <property type="match status" value="9"/>
</dbReference>
<dbReference type="Pfam" id="PF13424">
    <property type="entry name" value="TPR_12"/>
    <property type="match status" value="3"/>
</dbReference>
<evidence type="ECO:0000313" key="10">
    <source>
        <dbReference type="Proteomes" id="UP001165366"/>
    </source>
</evidence>
<dbReference type="InterPro" id="IPR000719">
    <property type="entry name" value="Prot_kinase_dom"/>
</dbReference>
<dbReference type="Proteomes" id="UP001165366">
    <property type="component" value="Unassembled WGS sequence"/>
</dbReference>
<dbReference type="InterPro" id="IPR011009">
    <property type="entry name" value="Kinase-like_dom_sf"/>
</dbReference>
<gene>
    <name evidence="9" type="ORF">L6773_13940</name>
</gene>
<dbReference type="Gene3D" id="1.25.40.10">
    <property type="entry name" value="Tetratricopeptide repeat domain"/>
    <property type="match status" value="3"/>
</dbReference>
<feature type="domain" description="Protein kinase" evidence="8">
    <location>
        <begin position="80"/>
        <end position="350"/>
    </location>
</feature>
<keyword evidence="7" id="KW-0812">Transmembrane</keyword>
<dbReference type="SMART" id="SM00220">
    <property type="entry name" value="S_TKc"/>
    <property type="match status" value="1"/>
</dbReference>
<evidence type="ECO:0000256" key="5">
    <source>
        <dbReference type="PROSITE-ProRule" id="PRU00339"/>
    </source>
</evidence>
<dbReference type="RefSeq" id="WP_237855036.1">
    <property type="nucleotide sequence ID" value="NZ_JAKLWS010000019.1"/>
</dbReference>
<keyword evidence="10" id="KW-1185">Reference proteome</keyword>
<evidence type="ECO:0000256" key="1">
    <source>
        <dbReference type="ARBA" id="ARBA00022737"/>
    </source>
</evidence>
<dbReference type="SUPFAM" id="SSF56112">
    <property type="entry name" value="Protein kinase-like (PK-like)"/>
    <property type="match status" value="1"/>
</dbReference>
<evidence type="ECO:0000256" key="2">
    <source>
        <dbReference type="ARBA" id="ARBA00022741"/>
    </source>
</evidence>
<name>A0ABS9KFN4_9BACT</name>
<dbReference type="PROSITE" id="PS00107">
    <property type="entry name" value="PROTEIN_KINASE_ATP"/>
    <property type="match status" value="1"/>
</dbReference>
<keyword evidence="1" id="KW-0677">Repeat</keyword>